<evidence type="ECO:0000256" key="1">
    <source>
        <dbReference type="ARBA" id="ARBA00006964"/>
    </source>
</evidence>
<reference evidence="3" key="1">
    <citation type="submission" date="2019-03" db="EMBL/GenBank/DDBJ databases">
        <title>Single cell metagenomics reveals metabolic interactions within the superorganism composed of flagellate Streblomastix strix and complex community of Bacteroidetes bacteria on its surface.</title>
        <authorList>
            <person name="Treitli S.C."/>
            <person name="Kolisko M."/>
            <person name="Husnik F."/>
            <person name="Keeling P."/>
            <person name="Hampl V."/>
        </authorList>
    </citation>
    <scope>NUCLEOTIDE SEQUENCE</scope>
    <source>
        <strain evidence="3">STM</strain>
    </source>
</reference>
<sequence length="446" mass="50395">MLIGFVPLKHNNFYYKFTCGKKQRENCVLSGGRYTTKFSSNSDYQDFCNLYDSYPKEVGTIKKLNRFCFFSFFIFATVFLSIMKIKEIICALEQFAPLPLQDDFDNAGLQVGLTEVETAGALLCLDVTEAVIDEALTFNLNLIISHHPLIFKGYKSITGKDYVERCILKAIKHDITIYSAHTNLDNTFGGVNFKIAEKIGLKDVQILSPKEESLLKLIIYTPLSHADKVREALFSVGCGSIGNYNSCSYNSKGEGTFRAMEGATPFCGHIGEMHSEDEIKIETILPFYKKPEAIKALIEAHPYEEPIYDFYPLQNTWKQAGAGIIGSLAIAEPELDFLKRIKDTFKITCLKHNKPVRHLIQKVALCGGAGAFLLPQAIRNKADAFITGEMKYHDYFGHETEILIAETGHYESEQYTTEIFRTVIKETFPDFTLQISKINTNPIKYL</sequence>
<dbReference type="FunFam" id="3.30.70.120:FF:000006">
    <property type="entry name" value="GTP cyclohydrolase 1 type 2 homolog"/>
    <property type="match status" value="1"/>
</dbReference>
<dbReference type="AlphaFoldDB" id="A0A5J4REM0"/>
<organism evidence="3">
    <name type="scientific">termite gut metagenome</name>
    <dbReference type="NCBI Taxonomy" id="433724"/>
    <lineage>
        <taxon>unclassified sequences</taxon>
        <taxon>metagenomes</taxon>
        <taxon>organismal metagenomes</taxon>
    </lineage>
</organism>
<keyword evidence="2" id="KW-0479">Metal-binding</keyword>
<evidence type="ECO:0008006" key="4">
    <source>
        <dbReference type="Google" id="ProtNLM"/>
    </source>
</evidence>
<protein>
    <recommendedName>
        <fullName evidence="4">GTP cyclohydrolase 1 type 2</fullName>
    </recommendedName>
</protein>
<comment type="similarity">
    <text evidence="1">Belongs to the GTP cyclohydrolase I type 2/NIF3 family.</text>
</comment>
<dbReference type="Gene3D" id="3.30.70.120">
    <property type="match status" value="1"/>
</dbReference>
<dbReference type="InterPro" id="IPR015867">
    <property type="entry name" value="N-reg_PII/ATP_PRibTrfase_C"/>
</dbReference>
<accession>A0A5J4REM0</accession>
<evidence type="ECO:0000313" key="3">
    <source>
        <dbReference type="EMBL" id="KAA6332556.1"/>
    </source>
</evidence>
<dbReference type="SUPFAM" id="SSF102705">
    <property type="entry name" value="NIF3 (NGG1p interacting factor 3)-like"/>
    <property type="match status" value="1"/>
</dbReference>
<dbReference type="Pfam" id="PF01784">
    <property type="entry name" value="DUF34_NIF3"/>
    <property type="match status" value="1"/>
</dbReference>
<dbReference type="InterPro" id="IPR002678">
    <property type="entry name" value="DUF34/NIF3"/>
</dbReference>
<dbReference type="EMBL" id="SNRY01001226">
    <property type="protein sequence ID" value="KAA6332556.1"/>
    <property type="molecule type" value="Genomic_DNA"/>
</dbReference>
<dbReference type="PANTHER" id="PTHR13799">
    <property type="entry name" value="NGG1 INTERACTING FACTOR 3"/>
    <property type="match status" value="1"/>
</dbReference>
<comment type="caution">
    <text evidence="3">The sequence shown here is derived from an EMBL/GenBank/DDBJ whole genome shotgun (WGS) entry which is preliminary data.</text>
</comment>
<evidence type="ECO:0000256" key="2">
    <source>
        <dbReference type="ARBA" id="ARBA00022723"/>
    </source>
</evidence>
<dbReference type="GO" id="GO:0046872">
    <property type="term" value="F:metal ion binding"/>
    <property type="evidence" value="ECO:0007669"/>
    <property type="project" value="UniProtKB-KW"/>
</dbReference>
<dbReference type="GO" id="GO:0005737">
    <property type="term" value="C:cytoplasm"/>
    <property type="evidence" value="ECO:0007669"/>
    <property type="project" value="TreeGrafter"/>
</dbReference>
<name>A0A5J4REM0_9ZZZZ</name>
<dbReference type="PANTHER" id="PTHR13799:SF14">
    <property type="entry name" value="GTP CYCLOHYDROLASE 1 TYPE 2 HOMOLOG"/>
    <property type="match status" value="1"/>
</dbReference>
<dbReference type="NCBIfam" id="TIGR00486">
    <property type="entry name" value="YbgI_SA1388"/>
    <property type="match status" value="1"/>
</dbReference>
<dbReference type="InterPro" id="IPR036069">
    <property type="entry name" value="DUF34/NIF3_sf"/>
</dbReference>
<dbReference type="FunFam" id="3.40.1390.30:FF:000001">
    <property type="entry name" value="GTP cyclohydrolase 1 type 2"/>
    <property type="match status" value="1"/>
</dbReference>
<dbReference type="Gene3D" id="3.40.1390.30">
    <property type="entry name" value="NIF3 (NGG1p interacting factor 3)-like"/>
    <property type="match status" value="1"/>
</dbReference>
<proteinExistence type="inferred from homology"/>
<gene>
    <name evidence="3" type="ORF">EZS27_018956</name>
</gene>